<evidence type="ECO:0000313" key="3">
    <source>
        <dbReference type="Proteomes" id="UP000264820"/>
    </source>
</evidence>
<sequence length="129" mass="14146">TDGVKVTLTSAAVFGALNPDSRVRNVCPPTVEPNIPHPSHYGGDPGSCSQFIHHSKVTFVMSLLTGQASSWARAVSNARPELRSPFSEFLADFHRVFHHPVPGQEAKRQLLEFNQGSRSVADYSLKFCI</sequence>
<keyword evidence="3" id="KW-1185">Reference proteome</keyword>
<name>A0A3Q2YKM3_HIPCM</name>
<dbReference type="Proteomes" id="UP000264820">
    <property type="component" value="Unplaced"/>
</dbReference>
<organism evidence="2 3">
    <name type="scientific">Hippocampus comes</name>
    <name type="common">Tiger tail seahorse</name>
    <dbReference type="NCBI Taxonomy" id="109280"/>
    <lineage>
        <taxon>Eukaryota</taxon>
        <taxon>Metazoa</taxon>
        <taxon>Chordata</taxon>
        <taxon>Craniata</taxon>
        <taxon>Vertebrata</taxon>
        <taxon>Euteleostomi</taxon>
        <taxon>Actinopterygii</taxon>
        <taxon>Neopterygii</taxon>
        <taxon>Teleostei</taxon>
        <taxon>Neoteleostei</taxon>
        <taxon>Acanthomorphata</taxon>
        <taxon>Syngnathiaria</taxon>
        <taxon>Syngnathiformes</taxon>
        <taxon>Syngnathoidei</taxon>
        <taxon>Syngnathidae</taxon>
        <taxon>Hippocampus</taxon>
    </lineage>
</organism>
<dbReference type="GeneTree" id="ENSGT01010000222920"/>
<evidence type="ECO:0000259" key="1">
    <source>
        <dbReference type="Pfam" id="PF03732"/>
    </source>
</evidence>
<proteinExistence type="predicted"/>
<reference evidence="2" key="2">
    <citation type="submission" date="2025-09" db="UniProtKB">
        <authorList>
            <consortium name="Ensembl"/>
        </authorList>
    </citation>
    <scope>IDENTIFICATION</scope>
</reference>
<accession>A0A3Q2YKM3</accession>
<dbReference type="OMA" id="PCFIHEL"/>
<dbReference type="Ensembl" id="ENSHCOT00000009959.1">
    <property type="protein sequence ID" value="ENSHCOP00000018949.1"/>
    <property type="gene ID" value="ENSHCOG00000003918.1"/>
</dbReference>
<feature type="domain" description="Retrotransposon gag" evidence="1">
    <location>
        <begin position="59"/>
        <end position="127"/>
    </location>
</feature>
<dbReference type="Pfam" id="PF03732">
    <property type="entry name" value="Retrotrans_gag"/>
    <property type="match status" value="1"/>
</dbReference>
<protein>
    <recommendedName>
        <fullName evidence="1">Retrotransposon gag domain-containing protein</fullName>
    </recommendedName>
</protein>
<dbReference type="AlphaFoldDB" id="A0A3Q2YKM3"/>
<dbReference type="InterPro" id="IPR005162">
    <property type="entry name" value="Retrotrans_gag_dom"/>
</dbReference>
<reference evidence="2" key="1">
    <citation type="submission" date="2025-08" db="UniProtKB">
        <authorList>
            <consortium name="Ensembl"/>
        </authorList>
    </citation>
    <scope>IDENTIFICATION</scope>
</reference>
<evidence type="ECO:0000313" key="2">
    <source>
        <dbReference type="Ensembl" id="ENSHCOP00000018949.1"/>
    </source>
</evidence>